<evidence type="ECO:0000313" key="3">
    <source>
        <dbReference type="EMBL" id="MFD2275376.1"/>
    </source>
</evidence>
<gene>
    <name evidence="3" type="ORF">ACFSQZ_02740</name>
</gene>
<keyword evidence="4" id="KW-1185">Reference proteome</keyword>
<evidence type="ECO:0000313" key="4">
    <source>
        <dbReference type="Proteomes" id="UP001597297"/>
    </source>
</evidence>
<dbReference type="EMBL" id="JBHUJC010000007">
    <property type="protein sequence ID" value="MFD2275376.1"/>
    <property type="molecule type" value="Genomic_DNA"/>
</dbReference>
<name>A0ABW5DYH5_9BACT</name>
<dbReference type="PANTHER" id="PTHR40524">
    <property type="entry name" value="PEPTIDASE_C39_2 DOMAIN-CONTAINING PROTEIN"/>
    <property type="match status" value="1"/>
</dbReference>
<evidence type="ECO:0000259" key="2">
    <source>
        <dbReference type="Pfam" id="PF13529"/>
    </source>
</evidence>
<keyword evidence="1" id="KW-0812">Transmembrane</keyword>
<organism evidence="3 4">
    <name type="scientific">Rubritalea spongiae</name>
    <dbReference type="NCBI Taxonomy" id="430797"/>
    <lineage>
        <taxon>Bacteria</taxon>
        <taxon>Pseudomonadati</taxon>
        <taxon>Verrucomicrobiota</taxon>
        <taxon>Verrucomicrobiia</taxon>
        <taxon>Verrucomicrobiales</taxon>
        <taxon>Rubritaleaceae</taxon>
        <taxon>Rubritalea</taxon>
    </lineage>
</organism>
<dbReference type="Pfam" id="PF13529">
    <property type="entry name" value="Peptidase_C39_2"/>
    <property type="match status" value="1"/>
</dbReference>
<feature type="domain" description="Peptidase C39-like" evidence="2">
    <location>
        <begin position="50"/>
        <end position="180"/>
    </location>
</feature>
<protein>
    <submittedName>
        <fullName evidence="3">C39 family peptidase</fullName>
    </submittedName>
</protein>
<keyword evidence="1" id="KW-0472">Membrane</keyword>
<dbReference type="InterPro" id="IPR039564">
    <property type="entry name" value="Peptidase_C39-like"/>
</dbReference>
<keyword evidence="1" id="KW-1133">Transmembrane helix</keyword>
<evidence type="ECO:0000256" key="1">
    <source>
        <dbReference type="SAM" id="Phobius"/>
    </source>
</evidence>
<proteinExistence type="predicted"/>
<dbReference type="Proteomes" id="UP001597297">
    <property type="component" value="Unassembled WGS sequence"/>
</dbReference>
<dbReference type="Gene3D" id="3.90.70.10">
    <property type="entry name" value="Cysteine proteinases"/>
    <property type="match status" value="1"/>
</dbReference>
<reference evidence="4" key="1">
    <citation type="journal article" date="2019" name="Int. J. Syst. Evol. Microbiol.">
        <title>The Global Catalogue of Microorganisms (GCM) 10K type strain sequencing project: providing services to taxonomists for standard genome sequencing and annotation.</title>
        <authorList>
            <consortium name="The Broad Institute Genomics Platform"/>
            <consortium name="The Broad Institute Genome Sequencing Center for Infectious Disease"/>
            <person name="Wu L."/>
            <person name="Ma J."/>
        </authorList>
    </citation>
    <scope>NUCLEOTIDE SEQUENCE [LARGE SCALE GENOMIC DNA]</scope>
    <source>
        <strain evidence="4">JCM 16545</strain>
    </source>
</reference>
<comment type="caution">
    <text evidence="3">The sequence shown here is derived from an EMBL/GenBank/DDBJ whole genome shotgun (WGS) entry which is preliminary data.</text>
</comment>
<accession>A0ABW5DYH5</accession>
<feature type="transmembrane region" description="Helical" evidence="1">
    <location>
        <begin position="6"/>
        <end position="25"/>
    </location>
</feature>
<sequence>MSKTSLWRLLILLAILSVVITLNIVKYSSTPDTKTGLSTTGGDVFDVLIETPLYRQHDDLWATTSLGGTDDTISSHGCTVCSTAMSLSAHGYKITPLELNNELISHQGFTENALLIWSAISSVTDGKFSVIVEDSPSHEDIDQQLKLGNPVIAKVLYKNVIFHWVLITGKNSEGYIIQDPLSKRGSNIDMSDYESGIFTIRFLKVN</sequence>
<dbReference type="PANTHER" id="PTHR40524:SF1">
    <property type="entry name" value="PEPTIDASE C39-LIKE DOMAIN-CONTAINING PROTEIN"/>
    <property type="match status" value="1"/>
</dbReference>